<reference evidence="1 2" key="1">
    <citation type="journal article" date="2020" name="Mol. Plant">
        <title>The Chromosome-Based Rubber Tree Genome Provides New Insights into Spurge Genome Evolution and Rubber Biosynthesis.</title>
        <authorList>
            <person name="Liu J."/>
            <person name="Shi C."/>
            <person name="Shi C.C."/>
            <person name="Li W."/>
            <person name="Zhang Q.J."/>
            <person name="Zhang Y."/>
            <person name="Li K."/>
            <person name="Lu H.F."/>
            <person name="Shi C."/>
            <person name="Zhu S.T."/>
            <person name="Xiao Z.Y."/>
            <person name="Nan H."/>
            <person name="Yue Y."/>
            <person name="Zhu X.G."/>
            <person name="Wu Y."/>
            <person name="Hong X.N."/>
            <person name="Fan G.Y."/>
            <person name="Tong Y."/>
            <person name="Zhang D."/>
            <person name="Mao C.L."/>
            <person name="Liu Y.L."/>
            <person name="Hao S.J."/>
            <person name="Liu W.Q."/>
            <person name="Lv M.Q."/>
            <person name="Zhang H.B."/>
            <person name="Liu Y."/>
            <person name="Hu-Tang G.R."/>
            <person name="Wang J.P."/>
            <person name="Wang J.H."/>
            <person name="Sun Y.H."/>
            <person name="Ni S.B."/>
            <person name="Chen W.B."/>
            <person name="Zhang X.C."/>
            <person name="Jiao Y.N."/>
            <person name="Eichler E.E."/>
            <person name="Li G.H."/>
            <person name="Liu X."/>
            <person name="Gao L.Z."/>
        </authorList>
    </citation>
    <scope>NUCLEOTIDE SEQUENCE [LARGE SCALE GENOMIC DNA]</scope>
    <source>
        <strain evidence="2">cv. GT1</strain>
        <tissue evidence="1">Leaf</tissue>
    </source>
</reference>
<dbReference type="AlphaFoldDB" id="A0A6A6LZ67"/>
<proteinExistence type="predicted"/>
<dbReference type="Proteomes" id="UP000467840">
    <property type="component" value="Chromosome 9"/>
</dbReference>
<evidence type="ECO:0000313" key="2">
    <source>
        <dbReference type="Proteomes" id="UP000467840"/>
    </source>
</evidence>
<name>A0A6A6LZ67_HEVBR</name>
<sequence length="252" mass="28090">MEAASRGGVRRGSKRLFASLAQLLLLLDLPYLFFLHFALFAQAYGSGRGTTNRAMDFRVFRYPPPALHKPDHRFHLKKYKLAHRPRPWVWKTSAQSLSLAAGYKPYLITSMASPPSSSSTVSDFMSAGSTGGFLSSNIEDKIIMEELMMKKAEPCDHGGVEESGYGPCKINKEYLPPVALLGKPAKSYALEVSQEYTNGRLIIGAEILKNHQYFEAYRVNNRLTLNLVYETIKFPGSVESLEQATSVCTVNQ</sequence>
<organism evidence="1 2">
    <name type="scientific">Hevea brasiliensis</name>
    <name type="common">Para rubber tree</name>
    <name type="synonym">Siphonia brasiliensis</name>
    <dbReference type="NCBI Taxonomy" id="3981"/>
    <lineage>
        <taxon>Eukaryota</taxon>
        <taxon>Viridiplantae</taxon>
        <taxon>Streptophyta</taxon>
        <taxon>Embryophyta</taxon>
        <taxon>Tracheophyta</taxon>
        <taxon>Spermatophyta</taxon>
        <taxon>Magnoliopsida</taxon>
        <taxon>eudicotyledons</taxon>
        <taxon>Gunneridae</taxon>
        <taxon>Pentapetalae</taxon>
        <taxon>rosids</taxon>
        <taxon>fabids</taxon>
        <taxon>Malpighiales</taxon>
        <taxon>Euphorbiaceae</taxon>
        <taxon>Crotonoideae</taxon>
        <taxon>Micrandreae</taxon>
        <taxon>Hevea</taxon>
    </lineage>
</organism>
<gene>
    <name evidence="1" type="ORF">GH714_020911</name>
</gene>
<keyword evidence="2" id="KW-1185">Reference proteome</keyword>
<evidence type="ECO:0000313" key="1">
    <source>
        <dbReference type="EMBL" id="KAF2306731.1"/>
    </source>
</evidence>
<accession>A0A6A6LZ67</accession>
<dbReference type="EMBL" id="JAAGAX010000008">
    <property type="protein sequence ID" value="KAF2306731.1"/>
    <property type="molecule type" value="Genomic_DNA"/>
</dbReference>
<protein>
    <submittedName>
        <fullName evidence="1">Uncharacterized protein</fullName>
    </submittedName>
</protein>
<comment type="caution">
    <text evidence="1">The sequence shown here is derived from an EMBL/GenBank/DDBJ whole genome shotgun (WGS) entry which is preliminary data.</text>
</comment>